<accession>X0UTK3</accession>
<organism evidence="1">
    <name type="scientific">marine sediment metagenome</name>
    <dbReference type="NCBI Taxonomy" id="412755"/>
    <lineage>
        <taxon>unclassified sequences</taxon>
        <taxon>metagenomes</taxon>
        <taxon>ecological metagenomes</taxon>
    </lineage>
</organism>
<sequence>MTRKDIWEDIEKIKESLKSLYRVVDKLEEAAQRPKSEKLEIDQYGKYFSRDEIDAQCIKLSVALNTCAEATRGLSKKMRGIKL</sequence>
<protein>
    <submittedName>
        <fullName evidence="1">Uncharacterized protein</fullName>
    </submittedName>
</protein>
<proteinExistence type="predicted"/>
<dbReference type="EMBL" id="BARS01028498">
    <property type="protein sequence ID" value="GAG09184.1"/>
    <property type="molecule type" value="Genomic_DNA"/>
</dbReference>
<reference evidence="1" key="1">
    <citation type="journal article" date="2014" name="Front. Microbiol.">
        <title>High frequency of phylogenetically diverse reductive dehalogenase-homologous genes in deep subseafloor sedimentary metagenomes.</title>
        <authorList>
            <person name="Kawai M."/>
            <person name="Futagami T."/>
            <person name="Toyoda A."/>
            <person name="Takaki Y."/>
            <person name="Nishi S."/>
            <person name="Hori S."/>
            <person name="Arai W."/>
            <person name="Tsubouchi T."/>
            <person name="Morono Y."/>
            <person name="Uchiyama I."/>
            <person name="Ito T."/>
            <person name="Fujiyama A."/>
            <person name="Inagaki F."/>
            <person name="Takami H."/>
        </authorList>
    </citation>
    <scope>NUCLEOTIDE SEQUENCE</scope>
    <source>
        <strain evidence="1">Expedition CK06-06</strain>
    </source>
</reference>
<name>X0UTK3_9ZZZZ</name>
<comment type="caution">
    <text evidence="1">The sequence shown here is derived from an EMBL/GenBank/DDBJ whole genome shotgun (WGS) entry which is preliminary data.</text>
</comment>
<evidence type="ECO:0000313" key="1">
    <source>
        <dbReference type="EMBL" id="GAG09184.1"/>
    </source>
</evidence>
<gene>
    <name evidence="1" type="ORF">S01H1_44662</name>
</gene>
<dbReference type="AlphaFoldDB" id="X0UTK3"/>